<name>A0A9X0QET6_9BACT</name>
<evidence type="ECO:0000313" key="1">
    <source>
        <dbReference type="EMBL" id="MBB5329043.1"/>
    </source>
</evidence>
<dbReference type="Proteomes" id="UP000535182">
    <property type="component" value="Unassembled WGS sequence"/>
</dbReference>
<reference evidence="1 2" key="1">
    <citation type="submission" date="2020-08" db="EMBL/GenBank/DDBJ databases">
        <title>Genomic Encyclopedia of Type Strains, Phase IV (KMG-V): Genome sequencing to study the core and pangenomes of soil and plant-associated prokaryotes.</title>
        <authorList>
            <person name="Whitman W."/>
        </authorList>
    </citation>
    <scope>NUCLEOTIDE SEQUENCE [LARGE SCALE GENOMIC DNA]</scope>
    <source>
        <strain evidence="1 2">X5P2</strain>
    </source>
</reference>
<evidence type="ECO:0000313" key="2">
    <source>
        <dbReference type="Proteomes" id="UP000535182"/>
    </source>
</evidence>
<proteinExistence type="predicted"/>
<gene>
    <name evidence="1" type="ORF">HDF14_002659</name>
</gene>
<sequence>MNKFEFGGLEARVSGLREVDFCRTDRYPEGEMSRLHLHHGHSHHHAKSVLAAVSGVAK</sequence>
<accession>A0A9X0QET6</accession>
<protein>
    <submittedName>
        <fullName evidence="1">Uncharacterized protein</fullName>
    </submittedName>
</protein>
<organism evidence="1 2">
    <name type="scientific">Tunturiibacter gelidiferens</name>
    <dbReference type="NCBI Taxonomy" id="3069689"/>
    <lineage>
        <taxon>Bacteria</taxon>
        <taxon>Pseudomonadati</taxon>
        <taxon>Acidobacteriota</taxon>
        <taxon>Terriglobia</taxon>
        <taxon>Terriglobales</taxon>
        <taxon>Acidobacteriaceae</taxon>
        <taxon>Tunturiibacter</taxon>
    </lineage>
</organism>
<dbReference type="RefSeq" id="WP_183977155.1">
    <property type="nucleotide sequence ID" value="NZ_JACHEB010000005.1"/>
</dbReference>
<comment type="caution">
    <text evidence="1">The sequence shown here is derived from an EMBL/GenBank/DDBJ whole genome shotgun (WGS) entry which is preliminary data.</text>
</comment>
<keyword evidence="2" id="KW-1185">Reference proteome</keyword>
<dbReference type="AlphaFoldDB" id="A0A9X0QET6"/>
<dbReference type="EMBL" id="JACHEB010000005">
    <property type="protein sequence ID" value="MBB5329043.1"/>
    <property type="molecule type" value="Genomic_DNA"/>
</dbReference>